<sequence length="127" mass="14231">MQCSIAIVTLDGQEYVVYLIQHLIQSYGHSYGVGPPFAAKTTSNVLGRFYTKCWSITAGICFHSARRALVKLGTDWAISWLSSLFPNVHTILKKTISIWTLLCAWDNCHAETGKDFPKTVNILHIVM</sequence>
<dbReference type="AlphaFoldDB" id="A0A0E9WCS2"/>
<name>A0A0E9WCS2_ANGAN</name>
<reference evidence="1" key="2">
    <citation type="journal article" date="2015" name="Fish Shellfish Immunol.">
        <title>Early steps in the European eel (Anguilla anguilla)-Vibrio vulnificus interaction in the gills: Role of the RtxA13 toxin.</title>
        <authorList>
            <person name="Callol A."/>
            <person name="Pajuelo D."/>
            <person name="Ebbesson L."/>
            <person name="Teles M."/>
            <person name="MacKenzie S."/>
            <person name="Amaro C."/>
        </authorList>
    </citation>
    <scope>NUCLEOTIDE SEQUENCE</scope>
</reference>
<reference evidence="1" key="1">
    <citation type="submission" date="2014-11" db="EMBL/GenBank/DDBJ databases">
        <authorList>
            <person name="Amaro Gonzalez C."/>
        </authorList>
    </citation>
    <scope>NUCLEOTIDE SEQUENCE</scope>
</reference>
<evidence type="ECO:0000313" key="1">
    <source>
        <dbReference type="EMBL" id="JAH88209.1"/>
    </source>
</evidence>
<organism evidence="1">
    <name type="scientific">Anguilla anguilla</name>
    <name type="common">European freshwater eel</name>
    <name type="synonym">Muraena anguilla</name>
    <dbReference type="NCBI Taxonomy" id="7936"/>
    <lineage>
        <taxon>Eukaryota</taxon>
        <taxon>Metazoa</taxon>
        <taxon>Chordata</taxon>
        <taxon>Craniata</taxon>
        <taxon>Vertebrata</taxon>
        <taxon>Euteleostomi</taxon>
        <taxon>Actinopterygii</taxon>
        <taxon>Neopterygii</taxon>
        <taxon>Teleostei</taxon>
        <taxon>Anguilliformes</taxon>
        <taxon>Anguillidae</taxon>
        <taxon>Anguilla</taxon>
    </lineage>
</organism>
<proteinExistence type="predicted"/>
<protein>
    <submittedName>
        <fullName evidence="1">Uncharacterized protein</fullName>
    </submittedName>
</protein>
<dbReference type="EMBL" id="GBXM01020368">
    <property type="protein sequence ID" value="JAH88209.1"/>
    <property type="molecule type" value="Transcribed_RNA"/>
</dbReference>
<accession>A0A0E9WCS2</accession>